<comment type="similarity">
    <text evidence="1">Belongs to the helicase family.</text>
</comment>
<name>A0A225WF36_9STRA</name>
<accession>A0A225WF36</accession>
<comment type="catalytic activity">
    <reaction evidence="1">
        <text>ATP + H2O = ADP + phosphate + H(+)</text>
        <dbReference type="Rhea" id="RHEA:13065"/>
        <dbReference type="ChEBI" id="CHEBI:15377"/>
        <dbReference type="ChEBI" id="CHEBI:15378"/>
        <dbReference type="ChEBI" id="CHEBI:30616"/>
        <dbReference type="ChEBI" id="CHEBI:43474"/>
        <dbReference type="ChEBI" id="CHEBI:456216"/>
        <dbReference type="EC" id="5.6.2.3"/>
    </reaction>
</comment>
<comment type="caution">
    <text evidence="3">The sequence shown here is derived from an EMBL/GenBank/DDBJ whole genome shotgun (WGS) entry which is preliminary data.</text>
</comment>
<dbReference type="STRING" id="4795.A0A225WF36"/>
<gene>
    <name evidence="3" type="ORF">PHMEG_0009882</name>
</gene>
<dbReference type="GO" id="GO:0043139">
    <property type="term" value="F:5'-3' DNA helicase activity"/>
    <property type="evidence" value="ECO:0007669"/>
    <property type="project" value="UniProtKB-EC"/>
</dbReference>
<comment type="cofactor">
    <cofactor evidence="1">
        <name>Mg(2+)</name>
        <dbReference type="ChEBI" id="CHEBI:18420"/>
    </cofactor>
</comment>
<dbReference type="GO" id="GO:0006310">
    <property type="term" value="P:DNA recombination"/>
    <property type="evidence" value="ECO:0007669"/>
    <property type="project" value="UniProtKB-KW"/>
</dbReference>
<feature type="domain" description="DNA helicase Pif1-like DEAD-box helicase" evidence="2">
    <location>
        <begin position="51"/>
        <end position="142"/>
    </location>
</feature>
<dbReference type="GO" id="GO:0000723">
    <property type="term" value="P:telomere maintenance"/>
    <property type="evidence" value="ECO:0007669"/>
    <property type="project" value="InterPro"/>
</dbReference>
<dbReference type="EC" id="5.6.2.3" evidence="1"/>
<dbReference type="Pfam" id="PF05970">
    <property type="entry name" value="PIF1"/>
    <property type="match status" value="1"/>
</dbReference>
<dbReference type="GO" id="GO:0005524">
    <property type="term" value="F:ATP binding"/>
    <property type="evidence" value="ECO:0007669"/>
    <property type="project" value="UniProtKB-KW"/>
</dbReference>
<proteinExistence type="inferred from homology"/>
<dbReference type="InterPro" id="IPR010285">
    <property type="entry name" value="DNA_helicase_pif1-like_DEAD"/>
</dbReference>
<evidence type="ECO:0000313" key="3">
    <source>
        <dbReference type="EMBL" id="OWZ16343.1"/>
    </source>
</evidence>
<dbReference type="PANTHER" id="PTHR10492">
    <property type="match status" value="1"/>
</dbReference>
<keyword evidence="1" id="KW-0227">DNA damage</keyword>
<keyword evidence="1" id="KW-0378">Hydrolase</keyword>
<dbReference type="PANTHER" id="PTHR10492:SF57">
    <property type="entry name" value="ATP-DEPENDENT DNA HELICASE"/>
    <property type="match status" value="1"/>
</dbReference>
<dbReference type="Gene3D" id="3.40.50.300">
    <property type="entry name" value="P-loop containing nucleotide triphosphate hydrolases"/>
    <property type="match status" value="1"/>
</dbReference>
<dbReference type="GO" id="GO:0006281">
    <property type="term" value="P:DNA repair"/>
    <property type="evidence" value="ECO:0007669"/>
    <property type="project" value="UniProtKB-KW"/>
</dbReference>
<dbReference type="GO" id="GO:0016887">
    <property type="term" value="F:ATP hydrolysis activity"/>
    <property type="evidence" value="ECO:0007669"/>
    <property type="project" value="RHEA"/>
</dbReference>
<evidence type="ECO:0000313" key="4">
    <source>
        <dbReference type="Proteomes" id="UP000198211"/>
    </source>
</evidence>
<dbReference type="AlphaFoldDB" id="A0A225WF36"/>
<keyword evidence="1" id="KW-0233">DNA recombination</keyword>
<dbReference type="InterPro" id="IPR027417">
    <property type="entry name" value="P-loop_NTPase"/>
</dbReference>
<keyword evidence="1 3" id="KW-0347">Helicase</keyword>
<dbReference type="EMBL" id="NBNE01000949">
    <property type="protein sequence ID" value="OWZ16343.1"/>
    <property type="molecule type" value="Genomic_DNA"/>
</dbReference>
<sequence>MTHRFQYEALDRTLQDLMKTNMPFGGITMLLCGDFRQTLPVIPRAGPAEVISSTIKHSKIALAATSSGIAATQLMGGRTAHYTFQLGLDLTTSSTCNVTARPNRAELLRQASLIMWDEAPLMIKHDFYAVDRTLRELMKMTSRSGERSFYWQATSVKFFLLSRMGQVKSCIKRSSLRRRFTALHLKQNMRVQRMTDEGTAMET</sequence>
<keyword evidence="4" id="KW-1185">Reference proteome</keyword>
<dbReference type="Proteomes" id="UP000198211">
    <property type="component" value="Unassembled WGS sequence"/>
</dbReference>
<keyword evidence="1" id="KW-0547">Nucleotide-binding</keyword>
<keyword evidence="1" id="KW-0067">ATP-binding</keyword>
<reference evidence="4" key="1">
    <citation type="submission" date="2017-03" db="EMBL/GenBank/DDBJ databases">
        <title>Phytopthora megakarya and P. palmivora, two closely related causual agents of cacao black pod achieved similar genome size and gene model numbers by different mechanisms.</title>
        <authorList>
            <person name="Ali S."/>
            <person name="Shao J."/>
            <person name="Larry D.J."/>
            <person name="Kronmiller B."/>
            <person name="Shen D."/>
            <person name="Strem M.D."/>
            <person name="Melnick R.L."/>
            <person name="Guiltinan M.J."/>
            <person name="Tyler B.M."/>
            <person name="Meinhardt L.W."/>
            <person name="Bailey B.A."/>
        </authorList>
    </citation>
    <scope>NUCLEOTIDE SEQUENCE [LARGE SCALE GENOMIC DNA]</scope>
    <source>
        <strain evidence="4">zdho120</strain>
    </source>
</reference>
<dbReference type="OrthoDB" id="192530at2759"/>
<evidence type="ECO:0000256" key="1">
    <source>
        <dbReference type="RuleBase" id="RU363044"/>
    </source>
</evidence>
<organism evidence="3 4">
    <name type="scientific">Phytophthora megakarya</name>
    <dbReference type="NCBI Taxonomy" id="4795"/>
    <lineage>
        <taxon>Eukaryota</taxon>
        <taxon>Sar</taxon>
        <taxon>Stramenopiles</taxon>
        <taxon>Oomycota</taxon>
        <taxon>Peronosporomycetes</taxon>
        <taxon>Peronosporales</taxon>
        <taxon>Peronosporaceae</taxon>
        <taxon>Phytophthora</taxon>
    </lineage>
</organism>
<protein>
    <recommendedName>
        <fullName evidence="1">ATP-dependent DNA helicase</fullName>
        <ecNumber evidence="1">5.6.2.3</ecNumber>
    </recommendedName>
</protein>
<keyword evidence="1" id="KW-0234">DNA repair</keyword>
<evidence type="ECO:0000259" key="2">
    <source>
        <dbReference type="Pfam" id="PF05970"/>
    </source>
</evidence>